<dbReference type="GO" id="GO:0005886">
    <property type="term" value="C:plasma membrane"/>
    <property type="evidence" value="ECO:0007669"/>
    <property type="project" value="UniProtKB-SubCell"/>
</dbReference>
<keyword evidence="5 7" id="KW-1133">Transmembrane helix</keyword>
<keyword evidence="2 7" id="KW-0813">Transport</keyword>
<keyword evidence="6 7" id="KW-0472">Membrane</keyword>
<feature type="transmembrane region" description="Helical" evidence="7">
    <location>
        <begin position="42"/>
        <end position="65"/>
    </location>
</feature>
<evidence type="ECO:0000256" key="2">
    <source>
        <dbReference type="ARBA" id="ARBA00022448"/>
    </source>
</evidence>
<dbReference type="Pfam" id="PF04290">
    <property type="entry name" value="DctQ"/>
    <property type="match status" value="1"/>
</dbReference>
<proteinExistence type="inferred from homology"/>
<dbReference type="GO" id="GO:0022857">
    <property type="term" value="F:transmembrane transporter activity"/>
    <property type="evidence" value="ECO:0007669"/>
    <property type="project" value="UniProtKB-UniRule"/>
</dbReference>
<dbReference type="RefSeq" id="WP_181077078.1">
    <property type="nucleotide sequence ID" value="NZ_DALYPK010000001.1"/>
</dbReference>
<evidence type="ECO:0000313" key="10">
    <source>
        <dbReference type="Proteomes" id="UP001165292"/>
    </source>
</evidence>
<sequence>MLDSALQLISKAMMVIAATLLVLVALLIAADVFGRGLFNAPIIGVAEVVINGLVIIAFLQLPYTVRIGGMLRTELMDMLAPPPIKRFLWLAGYLLGAFLFAILAKAEWGNMVNAFINGEFEGHVTFAVPVFPSRLAIVAGSILAAITYLVMAIPAAVALFTGNEEPLNVLMGQEVEHG</sequence>
<evidence type="ECO:0000256" key="3">
    <source>
        <dbReference type="ARBA" id="ARBA00022475"/>
    </source>
</evidence>
<feature type="transmembrane region" description="Helical" evidence="7">
    <location>
        <begin position="135"/>
        <end position="161"/>
    </location>
</feature>
<evidence type="ECO:0000313" key="9">
    <source>
        <dbReference type="EMBL" id="MCO7544496.1"/>
    </source>
</evidence>
<evidence type="ECO:0000256" key="6">
    <source>
        <dbReference type="ARBA" id="ARBA00023136"/>
    </source>
</evidence>
<evidence type="ECO:0000259" key="8">
    <source>
        <dbReference type="Pfam" id="PF04290"/>
    </source>
</evidence>
<keyword evidence="3" id="KW-1003">Cell membrane</keyword>
<name>A0AA42BCM2_9GAMM</name>
<accession>A0AA42BCM2</accession>
<comment type="function">
    <text evidence="7">Part of the tripartite ATP-independent periplasmic (TRAP) transport system.</text>
</comment>
<comment type="similarity">
    <text evidence="7">Belongs to the TRAP transporter small permease family.</text>
</comment>
<evidence type="ECO:0000256" key="4">
    <source>
        <dbReference type="ARBA" id="ARBA00022692"/>
    </source>
</evidence>
<protein>
    <recommendedName>
        <fullName evidence="7">TRAP transporter small permease protein</fullName>
    </recommendedName>
</protein>
<comment type="caution">
    <text evidence="9">The sequence shown here is derived from an EMBL/GenBank/DDBJ whole genome shotgun (WGS) entry which is preliminary data.</text>
</comment>
<evidence type="ECO:0000256" key="1">
    <source>
        <dbReference type="ARBA" id="ARBA00004651"/>
    </source>
</evidence>
<dbReference type="AlphaFoldDB" id="A0AA42BCM2"/>
<comment type="subcellular location">
    <subcellularLocation>
        <location evidence="7">Cell inner membrane</location>
        <topology evidence="7">Multi-pass membrane protein</topology>
    </subcellularLocation>
    <subcellularLocation>
        <location evidence="1">Cell membrane</location>
        <topology evidence="1">Multi-pass membrane protein</topology>
    </subcellularLocation>
</comment>
<organism evidence="9 10">
    <name type="scientific">Stutzerimonas nitrititolerans</name>
    <dbReference type="NCBI Taxonomy" id="2482751"/>
    <lineage>
        <taxon>Bacteria</taxon>
        <taxon>Pseudomonadati</taxon>
        <taxon>Pseudomonadota</taxon>
        <taxon>Gammaproteobacteria</taxon>
        <taxon>Pseudomonadales</taxon>
        <taxon>Pseudomonadaceae</taxon>
        <taxon>Stutzerimonas</taxon>
    </lineage>
</organism>
<dbReference type="InterPro" id="IPR055348">
    <property type="entry name" value="DctQ"/>
</dbReference>
<feature type="transmembrane region" description="Helical" evidence="7">
    <location>
        <begin position="86"/>
        <end position="104"/>
    </location>
</feature>
<gene>
    <name evidence="9" type="ORF">NJF43_06965</name>
</gene>
<evidence type="ECO:0000256" key="7">
    <source>
        <dbReference type="RuleBase" id="RU369079"/>
    </source>
</evidence>
<comment type="subunit">
    <text evidence="7">The complex comprises the extracytoplasmic solute receptor protein and the two transmembrane proteins.</text>
</comment>
<dbReference type="EMBL" id="JAMYBS010000005">
    <property type="protein sequence ID" value="MCO7544496.1"/>
    <property type="molecule type" value="Genomic_DNA"/>
</dbReference>
<keyword evidence="4 7" id="KW-0812">Transmembrane</keyword>
<reference evidence="9" key="1">
    <citation type="submission" date="2022-06" db="EMBL/GenBank/DDBJ databases">
        <title>Detection of beta-lactamases in bacteria of animal origin.</title>
        <authorList>
            <person name="Mlynarcik P."/>
            <person name="Zdarska V."/>
            <person name="Chudobova H."/>
            <person name="Prochazkova P."/>
            <person name="Hricova K."/>
            <person name="Mezerova K."/>
            <person name="Bardon J."/>
            <person name="Dolejska M."/>
            <person name="Sukkar I."/>
            <person name="Kolar M."/>
        </authorList>
    </citation>
    <scope>NUCLEOTIDE SEQUENCE</scope>
    <source>
        <strain evidence="9">S 300-3</strain>
    </source>
</reference>
<evidence type="ECO:0000256" key="5">
    <source>
        <dbReference type="ARBA" id="ARBA00022989"/>
    </source>
</evidence>
<feature type="transmembrane region" description="Helical" evidence="7">
    <location>
        <begin position="12"/>
        <end position="30"/>
    </location>
</feature>
<dbReference type="Proteomes" id="UP001165292">
    <property type="component" value="Unassembled WGS sequence"/>
</dbReference>
<keyword evidence="7" id="KW-0997">Cell inner membrane</keyword>
<feature type="domain" description="Tripartite ATP-independent periplasmic transporters DctQ component" evidence="8">
    <location>
        <begin position="25"/>
        <end position="153"/>
    </location>
</feature>